<gene>
    <name evidence="2" type="ORF">PG996_004702</name>
</gene>
<evidence type="ECO:0000313" key="2">
    <source>
        <dbReference type="EMBL" id="KAK8078532.1"/>
    </source>
</evidence>
<dbReference type="Proteomes" id="UP001446871">
    <property type="component" value="Unassembled WGS sequence"/>
</dbReference>
<evidence type="ECO:0000256" key="1">
    <source>
        <dbReference type="SAM" id="MobiDB-lite"/>
    </source>
</evidence>
<sequence>MPRGLHTRFDRLSTEDNSRIAIKQEVSDRKVKRKPANNEHVGIETQKDETDDHNLLWSIPQFPGNQPDGSDDNDSDAAIKDEGQDVVIKEENQPTKKRARTTHRPRVPAGYHWDDATVDATIHARELGITELSSG</sequence>
<evidence type="ECO:0000313" key="3">
    <source>
        <dbReference type="Proteomes" id="UP001446871"/>
    </source>
</evidence>
<keyword evidence="3" id="KW-1185">Reference proteome</keyword>
<feature type="compositionally biased region" description="Basic residues" evidence="1">
    <location>
        <begin position="95"/>
        <end position="106"/>
    </location>
</feature>
<reference evidence="2 3" key="1">
    <citation type="submission" date="2023-01" db="EMBL/GenBank/DDBJ databases">
        <title>Analysis of 21 Apiospora genomes using comparative genomics revels a genus with tremendous synthesis potential of carbohydrate active enzymes and secondary metabolites.</title>
        <authorList>
            <person name="Sorensen T."/>
        </authorList>
    </citation>
    <scope>NUCLEOTIDE SEQUENCE [LARGE SCALE GENOMIC DNA]</scope>
    <source>
        <strain evidence="2 3">CBS 83171</strain>
    </source>
</reference>
<proteinExistence type="predicted"/>
<organism evidence="2 3">
    <name type="scientific">Apiospora saccharicola</name>
    <dbReference type="NCBI Taxonomy" id="335842"/>
    <lineage>
        <taxon>Eukaryota</taxon>
        <taxon>Fungi</taxon>
        <taxon>Dikarya</taxon>
        <taxon>Ascomycota</taxon>
        <taxon>Pezizomycotina</taxon>
        <taxon>Sordariomycetes</taxon>
        <taxon>Xylariomycetidae</taxon>
        <taxon>Amphisphaeriales</taxon>
        <taxon>Apiosporaceae</taxon>
        <taxon>Apiospora</taxon>
    </lineage>
</organism>
<feature type="region of interest" description="Disordered" evidence="1">
    <location>
        <begin position="20"/>
        <end position="112"/>
    </location>
</feature>
<feature type="compositionally biased region" description="Basic and acidic residues" evidence="1">
    <location>
        <begin position="77"/>
        <end position="94"/>
    </location>
</feature>
<comment type="caution">
    <text evidence="2">The sequence shown here is derived from an EMBL/GenBank/DDBJ whole genome shotgun (WGS) entry which is preliminary data.</text>
</comment>
<name>A0ABR1W651_9PEZI</name>
<feature type="compositionally biased region" description="Basic and acidic residues" evidence="1">
    <location>
        <begin position="41"/>
        <end position="54"/>
    </location>
</feature>
<dbReference type="EMBL" id="JAQQWM010000002">
    <property type="protein sequence ID" value="KAK8078532.1"/>
    <property type="molecule type" value="Genomic_DNA"/>
</dbReference>
<protein>
    <submittedName>
        <fullName evidence="2">Uncharacterized protein</fullName>
    </submittedName>
</protein>
<accession>A0ABR1W651</accession>